<dbReference type="SUPFAM" id="SSF52540">
    <property type="entry name" value="P-loop containing nucleoside triphosphate hydrolases"/>
    <property type="match status" value="1"/>
</dbReference>
<dbReference type="GeneTree" id="ENSGT00940000165021"/>
<dbReference type="InterPro" id="IPR052236">
    <property type="entry name" value="Small_GTPase_RasD"/>
</dbReference>
<dbReference type="PANTHER" id="PTHR46149">
    <property type="entry name" value="MIP08469P"/>
    <property type="match status" value="1"/>
</dbReference>
<evidence type="ECO:0000256" key="8">
    <source>
        <dbReference type="ARBA" id="ARBA00038061"/>
    </source>
</evidence>
<sequence>WSMDLLEMGLTKPRNCCRLVVLGGPNVGKTNILHRFLDQEFEERYQPTSEDFYRKLFHIGGESYELDVLDASSERDFPAKRRLSILTGDLFLLVFSLDNSDSFSQICELLKEIKSAKTKLLKLKHPVRTPVVVCGNKSDLAAQRTVSRSTVIETLGDDVCFFETSAKDGSGLDGMFRALASLGELPDEASPNRHQIVSFLTYQSMCVGQRGRKGSRTRVTGVPCAAVDPTARRPSFTSDLRMVLGSTETPEGKEKRKNTQ</sequence>
<organism evidence="10 11">
    <name type="scientific">Cynoglossus semilaevis</name>
    <name type="common">Tongue sole</name>
    <dbReference type="NCBI Taxonomy" id="244447"/>
    <lineage>
        <taxon>Eukaryota</taxon>
        <taxon>Metazoa</taxon>
        <taxon>Chordata</taxon>
        <taxon>Craniata</taxon>
        <taxon>Vertebrata</taxon>
        <taxon>Euteleostomi</taxon>
        <taxon>Actinopterygii</taxon>
        <taxon>Neopterygii</taxon>
        <taxon>Teleostei</taxon>
        <taxon>Neoteleostei</taxon>
        <taxon>Acanthomorphata</taxon>
        <taxon>Carangaria</taxon>
        <taxon>Pleuronectiformes</taxon>
        <taxon>Pleuronectoidei</taxon>
        <taxon>Cynoglossidae</taxon>
        <taxon>Cynoglossinae</taxon>
        <taxon>Cynoglossus</taxon>
    </lineage>
</organism>
<name>A0A3P8VHH5_CYNSE</name>
<dbReference type="GO" id="GO:0005525">
    <property type="term" value="F:GTP binding"/>
    <property type="evidence" value="ECO:0007669"/>
    <property type="project" value="UniProtKB-KW"/>
</dbReference>
<dbReference type="Pfam" id="PF00071">
    <property type="entry name" value="Ras"/>
    <property type="match status" value="1"/>
</dbReference>
<evidence type="ECO:0000313" key="11">
    <source>
        <dbReference type="Proteomes" id="UP000265120"/>
    </source>
</evidence>
<reference evidence="10 11" key="1">
    <citation type="journal article" date="2014" name="Nat. Genet.">
        <title>Whole-genome sequence of a flatfish provides insights into ZW sex chromosome evolution and adaptation to a benthic lifestyle.</title>
        <authorList>
            <person name="Chen S."/>
            <person name="Zhang G."/>
            <person name="Shao C."/>
            <person name="Huang Q."/>
            <person name="Liu G."/>
            <person name="Zhang P."/>
            <person name="Song W."/>
            <person name="An N."/>
            <person name="Chalopin D."/>
            <person name="Volff J.N."/>
            <person name="Hong Y."/>
            <person name="Li Q."/>
            <person name="Sha Z."/>
            <person name="Zhou H."/>
            <person name="Xie M."/>
            <person name="Yu Q."/>
            <person name="Liu Y."/>
            <person name="Xiang H."/>
            <person name="Wang N."/>
            <person name="Wu K."/>
            <person name="Yang C."/>
            <person name="Zhou Q."/>
            <person name="Liao X."/>
            <person name="Yang L."/>
            <person name="Hu Q."/>
            <person name="Zhang J."/>
            <person name="Meng L."/>
            <person name="Jin L."/>
            <person name="Tian Y."/>
            <person name="Lian J."/>
            <person name="Yang J."/>
            <person name="Miao G."/>
            <person name="Liu S."/>
            <person name="Liang Z."/>
            <person name="Yan F."/>
            <person name="Li Y."/>
            <person name="Sun B."/>
            <person name="Zhang H."/>
            <person name="Zhang J."/>
            <person name="Zhu Y."/>
            <person name="Du M."/>
            <person name="Zhao Y."/>
            <person name="Schartl M."/>
            <person name="Tang Q."/>
            <person name="Wang J."/>
        </authorList>
    </citation>
    <scope>NUCLEOTIDE SEQUENCE</scope>
</reference>
<evidence type="ECO:0000256" key="6">
    <source>
        <dbReference type="ARBA" id="ARBA00023136"/>
    </source>
</evidence>
<feature type="region of interest" description="Disordered" evidence="9">
    <location>
        <begin position="235"/>
        <end position="260"/>
    </location>
</feature>
<evidence type="ECO:0000256" key="9">
    <source>
        <dbReference type="SAM" id="MobiDB-lite"/>
    </source>
</evidence>
<dbReference type="PANTHER" id="PTHR46149:SF2">
    <property type="entry name" value="GTP-BINDING PROTEIN RHES"/>
    <property type="match status" value="1"/>
</dbReference>
<evidence type="ECO:0000313" key="10">
    <source>
        <dbReference type="Ensembl" id="ENSCSEP00000013792.1"/>
    </source>
</evidence>
<evidence type="ECO:0000256" key="5">
    <source>
        <dbReference type="ARBA" id="ARBA00023134"/>
    </source>
</evidence>
<dbReference type="GO" id="GO:0007165">
    <property type="term" value="P:signal transduction"/>
    <property type="evidence" value="ECO:0007669"/>
    <property type="project" value="TreeGrafter"/>
</dbReference>
<dbReference type="InterPro" id="IPR001806">
    <property type="entry name" value="Small_GTPase"/>
</dbReference>
<dbReference type="SMART" id="SM00175">
    <property type="entry name" value="RAB"/>
    <property type="match status" value="1"/>
</dbReference>
<keyword evidence="4" id="KW-0547">Nucleotide-binding</keyword>
<dbReference type="SMART" id="SM00173">
    <property type="entry name" value="RAS"/>
    <property type="match status" value="1"/>
</dbReference>
<comment type="subcellular location">
    <subcellularLocation>
        <location evidence="1">Cell membrane</location>
        <topology evidence="1">Lipid-anchor</topology>
    </subcellularLocation>
</comment>
<keyword evidence="11" id="KW-1185">Reference proteome</keyword>
<evidence type="ECO:0000256" key="2">
    <source>
        <dbReference type="ARBA" id="ARBA00022475"/>
    </source>
</evidence>
<dbReference type="SMART" id="SM00174">
    <property type="entry name" value="RHO"/>
    <property type="match status" value="1"/>
</dbReference>
<dbReference type="Proteomes" id="UP000265120">
    <property type="component" value="Chromosome 17"/>
</dbReference>
<dbReference type="STRING" id="244447.ENSCSEP00000013792"/>
<dbReference type="GO" id="GO:0005886">
    <property type="term" value="C:plasma membrane"/>
    <property type="evidence" value="ECO:0007669"/>
    <property type="project" value="UniProtKB-SubCell"/>
</dbReference>
<dbReference type="OMA" id="SPSRHQI"/>
<dbReference type="PRINTS" id="PR00449">
    <property type="entry name" value="RASTRNSFRMNG"/>
</dbReference>
<reference evidence="10" key="2">
    <citation type="submission" date="2025-08" db="UniProtKB">
        <authorList>
            <consortium name="Ensembl"/>
        </authorList>
    </citation>
    <scope>IDENTIFICATION</scope>
</reference>
<accession>A0A3P8VHH5</accession>
<protein>
    <submittedName>
        <fullName evidence="10">RASD family member 2a</fullName>
    </submittedName>
</protein>
<keyword evidence="6" id="KW-0472">Membrane</keyword>
<keyword evidence="3" id="KW-0488">Methylation</keyword>
<dbReference type="InParanoid" id="A0A3P8VHH5"/>
<dbReference type="NCBIfam" id="TIGR00231">
    <property type="entry name" value="small_GTP"/>
    <property type="match status" value="1"/>
</dbReference>
<keyword evidence="5" id="KW-0342">GTP-binding</keyword>
<dbReference type="Gene3D" id="3.40.50.300">
    <property type="entry name" value="P-loop containing nucleotide triphosphate hydrolases"/>
    <property type="match status" value="1"/>
</dbReference>
<dbReference type="PROSITE" id="PS51419">
    <property type="entry name" value="RAB"/>
    <property type="match status" value="1"/>
</dbReference>
<keyword evidence="2" id="KW-1003">Cell membrane</keyword>
<evidence type="ECO:0000256" key="4">
    <source>
        <dbReference type="ARBA" id="ARBA00022741"/>
    </source>
</evidence>
<dbReference type="Ensembl" id="ENSCSET00000013954.1">
    <property type="protein sequence ID" value="ENSCSEP00000013792.1"/>
    <property type="gene ID" value="ENSCSEG00000008862.1"/>
</dbReference>
<dbReference type="PROSITE" id="PS51421">
    <property type="entry name" value="RAS"/>
    <property type="match status" value="1"/>
</dbReference>
<comment type="similarity">
    <text evidence="8">Belongs to the small GTPase superfamily. RasD family.</text>
</comment>
<reference evidence="10" key="3">
    <citation type="submission" date="2025-09" db="UniProtKB">
        <authorList>
            <consortium name="Ensembl"/>
        </authorList>
    </citation>
    <scope>IDENTIFICATION</scope>
</reference>
<dbReference type="AlphaFoldDB" id="A0A3P8VHH5"/>
<dbReference type="GO" id="GO:0031681">
    <property type="term" value="F:G-protein beta-subunit binding"/>
    <property type="evidence" value="ECO:0007669"/>
    <property type="project" value="TreeGrafter"/>
</dbReference>
<evidence type="ECO:0000256" key="3">
    <source>
        <dbReference type="ARBA" id="ARBA00022481"/>
    </source>
</evidence>
<dbReference type="InterPro" id="IPR027417">
    <property type="entry name" value="P-loop_NTPase"/>
</dbReference>
<dbReference type="GO" id="GO:0003924">
    <property type="term" value="F:GTPase activity"/>
    <property type="evidence" value="ECO:0007669"/>
    <property type="project" value="InterPro"/>
</dbReference>
<dbReference type="InterPro" id="IPR005225">
    <property type="entry name" value="Small_GTP-bd"/>
</dbReference>
<evidence type="ECO:0000256" key="7">
    <source>
        <dbReference type="ARBA" id="ARBA00023288"/>
    </source>
</evidence>
<evidence type="ECO:0000256" key="1">
    <source>
        <dbReference type="ARBA" id="ARBA00004193"/>
    </source>
</evidence>
<proteinExistence type="inferred from homology"/>
<keyword evidence="7" id="KW-0449">Lipoprotein</keyword>